<sequence>MIVTTALAVTAALAALQPSAGADARTSLRLDGFFDLAVDEAHGHVYVSQDRGSSELVVLDLKGEPVGVIAGMGGARGLVLSEDATRLYVGLSDDHAIAEIDTSTLEVVAEHPLPSWTTGSQTMPSCPQDLVRVGRLVVFGDYCPNKFSAIRIFDPATADVPVTHPGSGSGRLVFSAAHGILVALIGGYDISSFDVEADPVAIVDRGDTSVLNQTTDLAVIPGTDRLVVESGLVLDMRDLSVVGAYDGSPVNAPTQPEPETVVAREDGVVAFGLHRYSPAGDVRVYSTTTHLMRDHAFVSTDDPIFQDEELSFRRRSLEFGEEVLYGIEFADRGSEARFWAIRPREDTVLRVTTRKKRYARGERVTVDVRAAGPLQSRRGIAWIERWDRNDQVSGRVPYRLDRSGHAVVRFALRVKSTIHVTLNDGGDLVVSAKIIGFRR</sequence>
<feature type="chain" id="PRO_5016271526" description="YncE family protein" evidence="1">
    <location>
        <begin position="23"/>
        <end position="439"/>
    </location>
</feature>
<dbReference type="Gene3D" id="2.130.10.10">
    <property type="entry name" value="YVTN repeat-like/Quinoprotein amine dehydrogenase"/>
    <property type="match status" value="1"/>
</dbReference>
<comment type="caution">
    <text evidence="2">The sequence shown here is derived from an EMBL/GenBank/DDBJ whole genome shotgun (WGS) entry which is preliminary data.</text>
</comment>
<feature type="signal peptide" evidence="1">
    <location>
        <begin position="1"/>
        <end position="22"/>
    </location>
</feature>
<evidence type="ECO:0000256" key="1">
    <source>
        <dbReference type="SAM" id="SignalP"/>
    </source>
</evidence>
<organism evidence="2 3">
    <name type="scientific">Nocardioides silvaticus</name>
    <dbReference type="NCBI Taxonomy" id="2201891"/>
    <lineage>
        <taxon>Bacteria</taxon>
        <taxon>Bacillati</taxon>
        <taxon>Actinomycetota</taxon>
        <taxon>Actinomycetes</taxon>
        <taxon>Propionibacteriales</taxon>
        <taxon>Nocardioidaceae</taxon>
        <taxon>Nocardioides</taxon>
    </lineage>
</organism>
<reference evidence="2 3" key="1">
    <citation type="submission" date="2018-05" db="EMBL/GenBank/DDBJ databases">
        <title>Nocardioides silvaticus genome.</title>
        <authorList>
            <person name="Li C."/>
            <person name="Wang G."/>
        </authorList>
    </citation>
    <scope>NUCLEOTIDE SEQUENCE [LARGE SCALE GENOMIC DNA]</scope>
    <source>
        <strain evidence="2 3">CCTCC AB 2018079</strain>
    </source>
</reference>
<dbReference type="EMBL" id="QGDD01000008">
    <property type="protein sequence ID" value="PWN01667.1"/>
    <property type="molecule type" value="Genomic_DNA"/>
</dbReference>
<evidence type="ECO:0008006" key="4">
    <source>
        <dbReference type="Google" id="ProtNLM"/>
    </source>
</evidence>
<dbReference type="Proteomes" id="UP000245507">
    <property type="component" value="Unassembled WGS sequence"/>
</dbReference>
<protein>
    <recommendedName>
        <fullName evidence="4">YncE family protein</fullName>
    </recommendedName>
</protein>
<keyword evidence="1" id="KW-0732">Signal</keyword>
<name>A0A316TBI3_9ACTN</name>
<keyword evidence="3" id="KW-1185">Reference proteome</keyword>
<evidence type="ECO:0000313" key="2">
    <source>
        <dbReference type="EMBL" id="PWN01667.1"/>
    </source>
</evidence>
<dbReference type="InterPro" id="IPR015943">
    <property type="entry name" value="WD40/YVTN_repeat-like_dom_sf"/>
</dbReference>
<dbReference type="SUPFAM" id="SSF75011">
    <property type="entry name" value="3-carboxy-cis,cis-mucoante lactonizing enzyme"/>
    <property type="match status" value="1"/>
</dbReference>
<accession>A0A316TBI3</accession>
<evidence type="ECO:0000313" key="3">
    <source>
        <dbReference type="Proteomes" id="UP000245507"/>
    </source>
</evidence>
<gene>
    <name evidence="2" type="ORF">DJ010_16630</name>
</gene>
<proteinExistence type="predicted"/>
<dbReference type="AlphaFoldDB" id="A0A316TBI3"/>